<reference evidence="2" key="1">
    <citation type="journal article" date="2019" name="Int. J. Syst. Evol. Microbiol.">
        <title>The Global Catalogue of Microorganisms (GCM) 10K type strain sequencing project: providing services to taxonomists for standard genome sequencing and annotation.</title>
        <authorList>
            <consortium name="The Broad Institute Genomics Platform"/>
            <consortium name="The Broad Institute Genome Sequencing Center for Infectious Disease"/>
            <person name="Wu L."/>
            <person name="Ma J."/>
        </authorList>
    </citation>
    <scope>NUCLEOTIDE SEQUENCE [LARGE SCALE GENOMIC DNA]</scope>
    <source>
        <strain evidence="2">KCTC 42730</strain>
    </source>
</reference>
<organism evidence="1 2">
    <name type="scientific">Pseudoalteromonas fenneropenaei</name>
    <dbReference type="NCBI Taxonomy" id="1737459"/>
    <lineage>
        <taxon>Bacteria</taxon>
        <taxon>Pseudomonadati</taxon>
        <taxon>Pseudomonadota</taxon>
        <taxon>Gammaproteobacteria</taxon>
        <taxon>Alteromonadales</taxon>
        <taxon>Pseudoalteromonadaceae</taxon>
        <taxon>Pseudoalteromonas</taxon>
    </lineage>
</organism>
<protein>
    <recommendedName>
        <fullName evidence="3">DUF4145 domain-containing protein</fullName>
    </recommendedName>
</protein>
<evidence type="ECO:0008006" key="3">
    <source>
        <dbReference type="Google" id="ProtNLM"/>
    </source>
</evidence>
<keyword evidence="2" id="KW-1185">Reference proteome</keyword>
<dbReference type="EMBL" id="JBHRSD010000029">
    <property type="protein sequence ID" value="MFC3033944.1"/>
    <property type="molecule type" value="Genomic_DNA"/>
</dbReference>
<dbReference type="RefSeq" id="WP_377126286.1">
    <property type="nucleotide sequence ID" value="NZ_JBHRSD010000029.1"/>
</dbReference>
<evidence type="ECO:0000313" key="2">
    <source>
        <dbReference type="Proteomes" id="UP001595453"/>
    </source>
</evidence>
<gene>
    <name evidence="1" type="ORF">ACFOEE_15605</name>
</gene>
<name>A0ABV7CMQ8_9GAMM</name>
<dbReference type="Proteomes" id="UP001595453">
    <property type="component" value="Unassembled WGS sequence"/>
</dbReference>
<comment type="caution">
    <text evidence="1">The sequence shown here is derived from an EMBL/GenBank/DDBJ whole genome shotgun (WGS) entry which is preliminary data.</text>
</comment>
<accession>A0ABV7CMQ8</accession>
<sequence length="228" mass="25433">MENNLAPSFYEHIETEMNGRKIIYRDVFGVNKSTLFENSLYILSQIATNEKNYGNSKYIVKSIAGRCFNHGLASFRLISDHLYDESLNLTRSIAEIVNLMFLLNESEEIYEKWVRSSKSDRINSFGPAAVRKALEGLNIPCPVSREAYSELCELATHVTPSTKPNVLDPNDESIGYVGGNEADNFGREKAINKLLLYVSLAAMVLSNILGLRNNVVVLAELGKGAFNT</sequence>
<evidence type="ECO:0000313" key="1">
    <source>
        <dbReference type="EMBL" id="MFC3033944.1"/>
    </source>
</evidence>
<proteinExistence type="predicted"/>